<accession>A0A444ZCN0</accession>
<evidence type="ECO:0000313" key="4">
    <source>
        <dbReference type="Proteomes" id="UP000289738"/>
    </source>
</evidence>
<reference evidence="3 4" key="1">
    <citation type="submission" date="2019-01" db="EMBL/GenBank/DDBJ databases">
        <title>Sequencing of cultivated peanut Arachis hypogaea provides insights into genome evolution and oil improvement.</title>
        <authorList>
            <person name="Chen X."/>
        </authorList>
    </citation>
    <scope>NUCLEOTIDE SEQUENCE [LARGE SCALE GENOMIC DNA]</scope>
    <source>
        <strain evidence="4">cv. Fuhuasheng</strain>
        <tissue evidence="3">Leaves</tissue>
    </source>
</reference>
<dbReference type="Pfam" id="PF14111">
    <property type="entry name" value="DUF4283"/>
    <property type="match status" value="1"/>
</dbReference>
<sequence length="308" mass="34935">MSHSSREDNDREGNELKKCKKVIMGMWDNPEGVAVDEVGINRMLFSFKDKRRGLQVLRGGPWCIKGFLLNLKLWSNSKTIHEVKHDHMEFWVQAHGVSLEHLNRDVAKLIGSAMRSLIEVEDPKVDNVIVRFFLRMRVTVNNAIVSTVGELAIEGRSAKRKEERAMAIWNPKVPKYLPEVVEGSREKGDKILENKNLEAANSEEKDLEVDRIVGGVNLKVINLEANIKMGQVHKGPMLENEEVNSEKSMPTFTQEPKRMTIEKASSSKPKGEKNKQRLLNHGLDKEKASKKALVEGGKESSQEKRTIH</sequence>
<protein>
    <recommendedName>
        <fullName evidence="2">DUF4283 domain-containing protein</fullName>
    </recommendedName>
</protein>
<dbReference type="AlphaFoldDB" id="A0A444ZCN0"/>
<keyword evidence="4" id="KW-1185">Reference proteome</keyword>
<organism evidence="3 4">
    <name type="scientific">Arachis hypogaea</name>
    <name type="common">Peanut</name>
    <dbReference type="NCBI Taxonomy" id="3818"/>
    <lineage>
        <taxon>Eukaryota</taxon>
        <taxon>Viridiplantae</taxon>
        <taxon>Streptophyta</taxon>
        <taxon>Embryophyta</taxon>
        <taxon>Tracheophyta</taxon>
        <taxon>Spermatophyta</taxon>
        <taxon>Magnoliopsida</taxon>
        <taxon>eudicotyledons</taxon>
        <taxon>Gunneridae</taxon>
        <taxon>Pentapetalae</taxon>
        <taxon>rosids</taxon>
        <taxon>fabids</taxon>
        <taxon>Fabales</taxon>
        <taxon>Fabaceae</taxon>
        <taxon>Papilionoideae</taxon>
        <taxon>50 kb inversion clade</taxon>
        <taxon>dalbergioids sensu lato</taxon>
        <taxon>Dalbergieae</taxon>
        <taxon>Pterocarpus clade</taxon>
        <taxon>Arachis</taxon>
    </lineage>
</organism>
<comment type="caution">
    <text evidence="3">The sequence shown here is derived from an EMBL/GenBank/DDBJ whole genome shotgun (WGS) entry which is preliminary data.</text>
</comment>
<gene>
    <name evidence="3" type="ORF">Ahy_B04g069437</name>
</gene>
<evidence type="ECO:0000313" key="3">
    <source>
        <dbReference type="EMBL" id="RYR11936.1"/>
    </source>
</evidence>
<feature type="region of interest" description="Disordered" evidence="1">
    <location>
        <begin position="236"/>
        <end position="308"/>
    </location>
</feature>
<feature type="compositionally biased region" description="Basic and acidic residues" evidence="1">
    <location>
        <begin position="282"/>
        <end position="308"/>
    </location>
</feature>
<dbReference type="EMBL" id="SDMP01000014">
    <property type="protein sequence ID" value="RYR11936.1"/>
    <property type="molecule type" value="Genomic_DNA"/>
</dbReference>
<evidence type="ECO:0000259" key="2">
    <source>
        <dbReference type="Pfam" id="PF14111"/>
    </source>
</evidence>
<dbReference type="Proteomes" id="UP000289738">
    <property type="component" value="Chromosome B04"/>
</dbReference>
<dbReference type="InterPro" id="IPR025558">
    <property type="entry name" value="DUF4283"/>
</dbReference>
<feature type="domain" description="DUF4283" evidence="2">
    <location>
        <begin position="15"/>
        <end position="77"/>
    </location>
</feature>
<proteinExistence type="predicted"/>
<evidence type="ECO:0000256" key="1">
    <source>
        <dbReference type="SAM" id="MobiDB-lite"/>
    </source>
</evidence>
<name>A0A444ZCN0_ARAHY</name>